<organism evidence="3 4">
    <name type="scientific">Heracleum sosnowskyi</name>
    <dbReference type="NCBI Taxonomy" id="360622"/>
    <lineage>
        <taxon>Eukaryota</taxon>
        <taxon>Viridiplantae</taxon>
        <taxon>Streptophyta</taxon>
        <taxon>Embryophyta</taxon>
        <taxon>Tracheophyta</taxon>
        <taxon>Spermatophyta</taxon>
        <taxon>Magnoliopsida</taxon>
        <taxon>eudicotyledons</taxon>
        <taxon>Gunneridae</taxon>
        <taxon>Pentapetalae</taxon>
        <taxon>asterids</taxon>
        <taxon>campanulids</taxon>
        <taxon>Apiales</taxon>
        <taxon>Apiaceae</taxon>
        <taxon>Apioideae</taxon>
        <taxon>apioid superclade</taxon>
        <taxon>Tordylieae</taxon>
        <taxon>Tordyliinae</taxon>
        <taxon>Heracleum</taxon>
    </lineage>
</organism>
<accession>A0AAD8HDC1</accession>
<dbReference type="GO" id="GO:0080044">
    <property type="term" value="F:quercetin 7-O-glucosyltransferase activity"/>
    <property type="evidence" value="ECO:0007669"/>
    <property type="project" value="TreeGrafter"/>
</dbReference>
<dbReference type="Pfam" id="PF26168">
    <property type="entry name" value="Glyco_transf_N"/>
    <property type="match status" value="1"/>
</dbReference>
<comment type="caution">
    <text evidence="3">The sequence shown here is derived from an EMBL/GenBank/DDBJ whole genome shotgun (WGS) entry which is preliminary data.</text>
</comment>
<sequence length="370" mass="41493">MADSTSIPAHVVIFPFPVQGHMNSMFKLSELLCLAGIHVTYIVTVENHNRLMNNTGSWYDKYPGFRFQMLPENVSQRNVGQLQLFVSLYESLKTTKPFFRDLLSGQGQTGPVTCLITDGLMKFTLDVGEETGVPVIYFRTASPCSVWTYFCLDKLIESGDCPFQEDGMDTPIRSVPGMEGFLRGRDLPSLFRVRDMSDTSLCKIFAGETLETVRARGFILNTFEELDGPIISQISTKIPNIYSIGPLHALLKTRLKLETTSSTGGSSNSLREEDKSCIKWLDEQPLKSINSRYIGEVWKLGLDIKDTCDRSIIEKAVRDLMEVRKEEFAKSAKEMATLARKAVNEGGDSHNNLNKLIEDIKMMNVAAHHA</sequence>
<evidence type="ECO:0000256" key="1">
    <source>
        <dbReference type="ARBA" id="ARBA00009995"/>
    </source>
</evidence>
<evidence type="ECO:0000313" key="4">
    <source>
        <dbReference type="Proteomes" id="UP001237642"/>
    </source>
</evidence>
<dbReference type="PANTHER" id="PTHR11926">
    <property type="entry name" value="GLUCOSYL/GLUCURONOSYL TRANSFERASES"/>
    <property type="match status" value="1"/>
</dbReference>
<reference evidence="3" key="1">
    <citation type="submission" date="2023-02" db="EMBL/GenBank/DDBJ databases">
        <title>Genome of toxic invasive species Heracleum sosnowskyi carries increased number of genes despite the absence of recent whole-genome duplications.</title>
        <authorList>
            <person name="Schelkunov M."/>
            <person name="Shtratnikova V."/>
            <person name="Makarenko M."/>
            <person name="Klepikova A."/>
            <person name="Omelchenko D."/>
            <person name="Novikova G."/>
            <person name="Obukhova E."/>
            <person name="Bogdanov V."/>
            <person name="Penin A."/>
            <person name="Logacheva M."/>
        </authorList>
    </citation>
    <scope>NUCLEOTIDE SEQUENCE</scope>
    <source>
        <strain evidence="3">Hsosn_3</strain>
        <tissue evidence="3">Leaf</tissue>
    </source>
</reference>
<dbReference type="InterPro" id="IPR058980">
    <property type="entry name" value="Glyco_transf_N"/>
</dbReference>
<feature type="domain" description="Glycosyltransferase N-terminal" evidence="2">
    <location>
        <begin position="11"/>
        <end position="49"/>
    </location>
</feature>
<comment type="similarity">
    <text evidence="1">Belongs to the UDP-glycosyltransferase family.</text>
</comment>
<evidence type="ECO:0000313" key="3">
    <source>
        <dbReference type="EMBL" id="KAK1364941.1"/>
    </source>
</evidence>
<name>A0AAD8HDC1_9APIA</name>
<dbReference type="PANTHER" id="PTHR11926:SF1392">
    <property type="entry name" value="GLYCOSYLTRANSFERASE"/>
    <property type="match status" value="1"/>
</dbReference>
<dbReference type="AlphaFoldDB" id="A0AAD8HDC1"/>
<reference evidence="3" key="2">
    <citation type="submission" date="2023-05" db="EMBL/GenBank/DDBJ databases">
        <authorList>
            <person name="Schelkunov M.I."/>
        </authorList>
    </citation>
    <scope>NUCLEOTIDE SEQUENCE</scope>
    <source>
        <strain evidence="3">Hsosn_3</strain>
        <tissue evidence="3">Leaf</tissue>
    </source>
</reference>
<dbReference type="EMBL" id="JAUIZM010000009">
    <property type="protein sequence ID" value="KAK1364941.1"/>
    <property type="molecule type" value="Genomic_DNA"/>
</dbReference>
<evidence type="ECO:0000259" key="2">
    <source>
        <dbReference type="Pfam" id="PF26168"/>
    </source>
</evidence>
<dbReference type="Gene3D" id="3.40.50.2000">
    <property type="entry name" value="Glycogen Phosphorylase B"/>
    <property type="match status" value="3"/>
</dbReference>
<dbReference type="SUPFAM" id="SSF53756">
    <property type="entry name" value="UDP-Glycosyltransferase/glycogen phosphorylase"/>
    <property type="match status" value="1"/>
</dbReference>
<dbReference type="Proteomes" id="UP001237642">
    <property type="component" value="Unassembled WGS sequence"/>
</dbReference>
<keyword evidence="4" id="KW-1185">Reference proteome</keyword>
<proteinExistence type="inferred from homology"/>
<dbReference type="GO" id="GO:0080043">
    <property type="term" value="F:quercetin 3-O-glucosyltransferase activity"/>
    <property type="evidence" value="ECO:0007669"/>
    <property type="project" value="TreeGrafter"/>
</dbReference>
<gene>
    <name evidence="3" type="ORF">POM88_040502</name>
</gene>
<protein>
    <submittedName>
        <fullName evidence="3">7-deoxyloganetic acid glucosyltransferase-like</fullName>
    </submittedName>
</protein>